<dbReference type="Proteomes" id="UP000325315">
    <property type="component" value="Unassembled WGS sequence"/>
</dbReference>
<gene>
    <name evidence="1" type="ORF">EPI10_024941</name>
</gene>
<dbReference type="AlphaFoldDB" id="A0A5B6W077"/>
<organism evidence="1 2">
    <name type="scientific">Gossypium australe</name>
    <dbReference type="NCBI Taxonomy" id="47621"/>
    <lineage>
        <taxon>Eukaryota</taxon>
        <taxon>Viridiplantae</taxon>
        <taxon>Streptophyta</taxon>
        <taxon>Embryophyta</taxon>
        <taxon>Tracheophyta</taxon>
        <taxon>Spermatophyta</taxon>
        <taxon>Magnoliopsida</taxon>
        <taxon>eudicotyledons</taxon>
        <taxon>Gunneridae</taxon>
        <taxon>Pentapetalae</taxon>
        <taxon>rosids</taxon>
        <taxon>malvids</taxon>
        <taxon>Malvales</taxon>
        <taxon>Malvaceae</taxon>
        <taxon>Malvoideae</taxon>
        <taxon>Gossypium</taxon>
    </lineage>
</organism>
<name>A0A5B6W077_9ROSI</name>
<accession>A0A5B6W077</accession>
<dbReference type="OrthoDB" id="6781282at2759"/>
<protein>
    <submittedName>
        <fullName evidence="1">RNA-directed DNA polymerase</fullName>
    </submittedName>
</protein>
<sequence length="221" mass="24847">MRPDGFEYGSKMGGKFAILEGNKVGVQPVMILAQLNKEKHDVVRVVNKEQNREVLGSKNVVDKAFQGIFNGIIQKKKPLDGWIKELSQSVELVEAVQSIIGELDQVQPNRALIEDDISDEEEAMNIVIDDDTMELYTVDKPVNEAQWDTVGNSICSFVRRVLSGCPLDSKVDRTLLVLLPNIVGPKRINQFRPINLCNVLYKIVTKTIVNRLTPMLVKFVK</sequence>
<dbReference type="GO" id="GO:0003964">
    <property type="term" value="F:RNA-directed DNA polymerase activity"/>
    <property type="evidence" value="ECO:0007669"/>
    <property type="project" value="UniProtKB-KW"/>
</dbReference>
<keyword evidence="1" id="KW-0808">Transferase</keyword>
<evidence type="ECO:0000313" key="1">
    <source>
        <dbReference type="EMBL" id="KAA3474676.1"/>
    </source>
</evidence>
<proteinExistence type="predicted"/>
<dbReference type="EMBL" id="SMMG02000005">
    <property type="protein sequence ID" value="KAA3474676.1"/>
    <property type="molecule type" value="Genomic_DNA"/>
</dbReference>
<keyword evidence="1" id="KW-0548">Nucleotidyltransferase</keyword>
<keyword evidence="1" id="KW-0695">RNA-directed DNA polymerase</keyword>
<evidence type="ECO:0000313" key="2">
    <source>
        <dbReference type="Proteomes" id="UP000325315"/>
    </source>
</evidence>
<reference evidence="2" key="1">
    <citation type="journal article" date="2019" name="Plant Biotechnol. J.">
        <title>Genome sequencing of the Australian wild diploid species Gossypium australe highlights disease resistance and delayed gland morphogenesis.</title>
        <authorList>
            <person name="Cai Y."/>
            <person name="Cai X."/>
            <person name="Wang Q."/>
            <person name="Wang P."/>
            <person name="Zhang Y."/>
            <person name="Cai C."/>
            <person name="Xu Y."/>
            <person name="Wang K."/>
            <person name="Zhou Z."/>
            <person name="Wang C."/>
            <person name="Geng S."/>
            <person name="Li B."/>
            <person name="Dong Q."/>
            <person name="Hou Y."/>
            <person name="Wang H."/>
            <person name="Ai P."/>
            <person name="Liu Z."/>
            <person name="Yi F."/>
            <person name="Sun M."/>
            <person name="An G."/>
            <person name="Cheng J."/>
            <person name="Zhang Y."/>
            <person name="Shi Q."/>
            <person name="Xie Y."/>
            <person name="Shi X."/>
            <person name="Chang Y."/>
            <person name="Huang F."/>
            <person name="Chen Y."/>
            <person name="Hong S."/>
            <person name="Mi L."/>
            <person name="Sun Q."/>
            <person name="Zhang L."/>
            <person name="Zhou B."/>
            <person name="Peng R."/>
            <person name="Zhang X."/>
            <person name="Liu F."/>
        </authorList>
    </citation>
    <scope>NUCLEOTIDE SEQUENCE [LARGE SCALE GENOMIC DNA]</scope>
    <source>
        <strain evidence="2">cv. PA1801</strain>
    </source>
</reference>
<keyword evidence="2" id="KW-1185">Reference proteome</keyword>
<comment type="caution">
    <text evidence="1">The sequence shown here is derived from an EMBL/GenBank/DDBJ whole genome shotgun (WGS) entry which is preliminary data.</text>
</comment>